<organism evidence="2 3">
    <name type="scientific">Hallella mizrahii</name>
    <dbReference type="NCBI Taxonomy" id="2606637"/>
    <lineage>
        <taxon>Bacteria</taxon>
        <taxon>Pseudomonadati</taxon>
        <taxon>Bacteroidota</taxon>
        <taxon>Bacteroidia</taxon>
        <taxon>Bacteroidales</taxon>
        <taxon>Prevotellaceae</taxon>
        <taxon>Hallella</taxon>
    </lineage>
</organism>
<reference evidence="2 3" key="1">
    <citation type="submission" date="2019-08" db="EMBL/GenBank/DDBJ databases">
        <title>In-depth cultivation of the pig gut microbiome towards novel bacterial diversity and tailored functional studies.</title>
        <authorList>
            <person name="Wylensek D."/>
            <person name="Hitch T.C.A."/>
            <person name="Clavel T."/>
        </authorList>
    </citation>
    <scope>NUCLEOTIDE SEQUENCE [LARGE SCALE GENOMIC DNA]</scope>
    <source>
        <strain evidence="2 3">LKV-178-WT-2A</strain>
    </source>
</reference>
<comment type="caution">
    <text evidence="2">The sequence shown here is derived from an EMBL/GenBank/DDBJ whole genome shotgun (WGS) entry which is preliminary data.</text>
</comment>
<dbReference type="AlphaFoldDB" id="A0A7K0KI53"/>
<dbReference type="EMBL" id="VUNG01000041">
    <property type="protein sequence ID" value="MST85534.1"/>
    <property type="molecule type" value="Genomic_DNA"/>
</dbReference>
<evidence type="ECO:0000313" key="3">
    <source>
        <dbReference type="Proteomes" id="UP000438914"/>
    </source>
</evidence>
<protein>
    <submittedName>
        <fullName evidence="2">Uncharacterized protein</fullName>
    </submittedName>
</protein>
<sequence>MNSSLSYYLGLLAVTLLPTAALSQTVSPATDRLVMGNSREMSAGVTVGTADGDEHHLSRYASLPGKGSWLRYGSVDFTPLTDAYLVLSVRARDNAELLVHEGSTKGKVIARVDIVVKGGGGPFRRDYSGQWMSLAVPLLHTPRGIADIVLTCKETGVDVGWLRFKNRPKYFAPVTSAALRPDDQGYLRRWLLLEPIRQDIRSNVVFTDSYLQKAFSKEYFKGQMIRLPRDGQQVRVGDQRLKWHALDSESYNVRLFRFAERWGQQTYGSLFWAVTVIDSPREIRGVRLSVGSNGASSWWLNGDHVLTLEGDRRMVEDDARSGRLTLRAGRNILRCAVINGPGLSDFCARFLDDEGHAVVEPLTLILPKK</sequence>
<feature type="signal peptide" evidence="1">
    <location>
        <begin position="1"/>
        <end position="23"/>
    </location>
</feature>
<feature type="chain" id="PRO_5029789750" evidence="1">
    <location>
        <begin position="24"/>
        <end position="369"/>
    </location>
</feature>
<dbReference type="Proteomes" id="UP000438914">
    <property type="component" value="Unassembled WGS sequence"/>
</dbReference>
<dbReference type="RefSeq" id="WP_154535120.1">
    <property type="nucleotide sequence ID" value="NZ_VUNG01000041.1"/>
</dbReference>
<gene>
    <name evidence="2" type="ORF">FYJ73_12800</name>
</gene>
<accession>A0A7K0KI53</accession>
<proteinExistence type="predicted"/>
<keyword evidence="3" id="KW-1185">Reference proteome</keyword>
<name>A0A7K0KI53_9BACT</name>
<evidence type="ECO:0000256" key="1">
    <source>
        <dbReference type="SAM" id="SignalP"/>
    </source>
</evidence>
<evidence type="ECO:0000313" key="2">
    <source>
        <dbReference type="EMBL" id="MST85534.1"/>
    </source>
</evidence>
<dbReference type="Gene3D" id="2.60.120.260">
    <property type="entry name" value="Galactose-binding domain-like"/>
    <property type="match status" value="1"/>
</dbReference>
<keyword evidence="1" id="KW-0732">Signal</keyword>